<keyword evidence="3" id="KW-0862">Zinc</keyword>
<evidence type="ECO:0000259" key="10">
    <source>
        <dbReference type="PROSITE" id="PS51030"/>
    </source>
</evidence>
<dbReference type="GO" id="GO:0043565">
    <property type="term" value="F:sequence-specific DNA binding"/>
    <property type="evidence" value="ECO:0007669"/>
    <property type="project" value="InterPro"/>
</dbReference>
<dbReference type="PROSITE" id="PS51843">
    <property type="entry name" value="NR_LBD"/>
    <property type="match status" value="1"/>
</dbReference>
<dbReference type="SMART" id="SM00430">
    <property type="entry name" value="HOLI"/>
    <property type="match status" value="1"/>
</dbReference>
<comment type="caution">
    <text evidence="12">The sequence shown here is derived from an EMBL/GenBank/DDBJ whole genome shotgun (WGS) entry which is preliminary data.</text>
</comment>
<keyword evidence="13" id="KW-1185">Reference proteome</keyword>
<keyword evidence="8" id="KW-0539">Nucleus</keyword>
<feature type="compositionally biased region" description="Pro residues" evidence="9">
    <location>
        <begin position="41"/>
        <end position="54"/>
    </location>
</feature>
<evidence type="ECO:0000313" key="13">
    <source>
        <dbReference type="Proteomes" id="UP000627253"/>
    </source>
</evidence>
<feature type="domain" description="NR LBD" evidence="11">
    <location>
        <begin position="60"/>
        <end position="289"/>
    </location>
</feature>
<organism evidence="12 13">
    <name type="scientific">Tricholaema leucomelas</name>
    <name type="common">pied barbet</name>
    <dbReference type="NCBI Taxonomy" id="240729"/>
    <lineage>
        <taxon>Eukaryota</taxon>
        <taxon>Metazoa</taxon>
        <taxon>Chordata</taxon>
        <taxon>Craniata</taxon>
        <taxon>Vertebrata</taxon>
        <taxon>Euteleostomi</taxon>
        <taxon>Archelosauria</taxon>
        <taxon>Archosauria</taxon>
        <taxon>Dinosauria</taxon>
        <taxon>Saurischia</taxon>
        <taxon>Theropoda</taxon>
        <taxon>Coelurosauria</taxon>
        <taxon>Aves</taxon>
        <taxon>Neognathae</taxon>
        <taxon>Neoaves</taxon>
        <taxon>Telluraves</taxon>
        <taxon>Coraciimorphae</taxon>
        <taxon>Piciformes</taxon>
        <taxon>Lybiidae</taxon>
        <taxon>Tricholaema lacrymosa</taxon>
    </lineage>
</organism>
<dbReference type="PROSITE" id="PS51030">
    <property type="entry name" value="NUCLEAR_REC_DBD_2"/>
    <property type="match status" value="1"/>
</dbReference>
<dbReference type="Pfam" id="PF00105">
    <property type="entry name" value="zf-C4"/>
    <property type="match status" value="1"/>
</dbReference>
<feature type="domain" description="Nuclear receptor" evidence="10">
    <location>
        <begin position="1"/>
        <end position="36"/>
    </location>
</feature>
<dbReference type="Pfam" id="PF00104">
    <property type="entry name" value="Hormone_recep"/>
    <property type="match status" value="1"/>
</dbReference>
<dbReference type="InterPro" id="IPR001628">
    <property type="entry name" value="Znf_hrmn_rcpt"/>
</dbReference>
<dbReference type="PRINTS" id="PR01282">
    <property type="entry name" value="COUPTNFACTOR"/>
</dbReference>
<dbReference type="Proteomes" id="UP000627253">
    <property type="component" value="Unassembled WGS sequence"/>
</dbReference>
<dbReference type="InterPro" id="IPR035500">
    <property type="entry name" value="NHR-like_dom_sf"/>
</dbReference>
<dbReference type="Gene3D" id="1.10.565.10">
    <property type="entry name" value="Retinoid X Receptor"/>
    <property type="match status" value="1"/>
</dbReference>
<accession>A0A852IV19</accession>
<keyword evidence="1" id="KW-0479">Metal-binding</keyword>
<dbReference type="FunFam" id="1.10.565.10:FF:000011">
    <property type="entry name" value="Nuclear receptor subfamily 5, group A, member 2"/>
    <property type="match status" value="1"/>
</dbReference>
<dbReference type="AlphaFoldDB" id="A0A852IV19"/>
<feature type="region of interest" description="Disordered" evidence="9">
    <location>
        <begin position="33"/>
        <end position="55"/>
    </location>
</feature>
<evidence type="ECO:0000259" key="11">
    <source>
        <dbReference type="PROSITE" id="PS51843"/>
    </source>
</evidence>
<protein>
    <submittedName>
        <fullName evidence="12">N2F1A protein</fullName>
    </submittedName>
</protein>
<dbReference type="InterPro" id="IPR001723">
    <property type="entry name" value="Nuclear_hrmn_rcpt"/>
</dbReference>
<dbReference type="SUPFAM" id="SSF57716">
    <property type="entry name" value="Glucocorticoid receptor-like (DNA-binding domain)"/>
    <property type="match status" value="1"/>
</dbReference>
<name>A0A852IV19_9PICI</name>
<feature type="non-terminal residue" evidence="12">
    <location>
        <position position="1"/>
    </location>
</feature>
<sequence>RGSRNCPVEQPHRNQCQHCRLRKCLRVGMRREAVQRGRMAPPSPQPYPQLPADPPGGHLHSGGFISLLLHSEPYPTASSSSRYPPAGGAVPAEGVCELAARLLLGAIEWAKAVPFFADLQLGDQVASLSLAWKELFVLDAAQVALPLQPGSLLAAAAVAVPQAVPAAAQRLEAFVDQVRLLREQLEKLRSLQLDPAEFACLKALALFSPDAVGLAEPGQVAVLQERAQVALQAHVRRQRPGQPSRFGRLLLRLPALRRLPGHSLQRLFFGHLLGETPVETLIRDMLLAGASLGWHYGHRQ</sequence>
<dbReference type="SUPFAM" id="SSF48508">
    <property type="entry name" value="Nuclear receptor ligand-binding domain"/>
    <property type="match status" value="1"/>
</dbReference>
<keyword evidence="7" id="KW-0675">Receptor</keyword>
<dbReference type="InterPro" id="IPR050274">
    <property type="entry name" value="Nuclear_hormone_rcpt_NR2"/>
</dbReference>
<keyword evidence="5" id="KW-0238">DNA-binding</keyword>
<gene>
    <name evidence="12" type="primary">Nr2f1a</name>
    <name evidence="12" type="ORF">TRILEU_R12729</name>
</gene>
<evidence type="ECO:0000256" key="4">
    <source>
        <dbReference type="ARBA" id="ARBA00023015"/>
    </source>
</evidence>
<keyword evidence="4" id="KW-0805">Transcription regulation</keyword>
<feature type="non-terminal residue" evidence="12">
    <location>
        <position position="300"/>
    </location>
</feature>
<evidence type="ECO:0000256" key="8">
    <source>
        <dbReference type="ARBA" id="ARBA00023242"/>
    </source>
</evidence>
<dbReference type="PANTHER" id="PTHR24083">
    <property type="entry name" value="NUCLEAR HORMONE RECEPTOR"/>
    <property type="match status" value="1"/>
</dbReference>
<dbReference type="InterPro" id="IPR000536">
    <property type="entry name" value="Nucl_hrmn_rcpt_lig-bd"/>
</dbReference>
<dbReference type="GO" id="GO:0003700">
    <property type="term" value="F:DNA-binding transcription factor activity"/>
    <property type="evidence" value="ECO:0007669"/>
    <property type="project" value="InterPro"/>
</dbReference>
<evidence type="ECO:0000256" key="3">
    <source>
        <dbReference type="ARBA" id="ARBA00022833"/>
    </source>
</evidence>
<evidence type="ECO:0000256" key="2">
    <source>
        <dbReference type="ARBA" id="ARBA00022771"/>
    </source>
</evidence>
<evidence type="ECO:0000256" key="6">
    <source>
        <dbReference type="ARBA" id="ARBA00023163"/>
    </source>
</evidence>
<evidence type="ECO:0000256" key="7">
    <source>
        <dbReference type="ARBA" id="ARBA00023170"/>
    </source>
</evidence>
<dbReference type="EMBL" id="WAAF01006960">
    <property type="protein sequence ID" value="NXX42327.1"/>
    <property type="molecule type" value="Genomic_DNA"/>
</dbReference>
<dbReference type="GO" id="GO:0008270">
    <property type="term" value="F:zinc ion binding"/>
    <property type="evidence" value="ECO:0007669"/>
    <property type="project" value="UniProtKB-KW"/>
</dbReference>
<evidence type="ECO:0000256" key="1">
    <source>
        <dbReference type="ARBA" id="ARBA00022723"/>
    </source>
</evidence>
<evidence type="ECO:0000256" key="5">
    <source>
        <dbReference type="ARBA" id="ARBA00023125"/>
    </source>
</evidence>
<reference evidence="12" key="1">
    <citation type="submission" date="2020-02" db="EMBL/GenBank/DDBJ databases">
        <title>Bird 10,000 Genomes (B10K) Project - Family phase.</title>
        <authorList>
            <person name="Zhang G."/>
        </authorList>
    </citation>
    <scope>NUCLEOTIDE SEQUENCE</scope>
    <source>
        <strain evidence="12">B10K-DU-002-37</strain>
        <tissue evidence="12">Muscle</tissue>
    </source>
</reference>
<evidence type="ECO:0000313" key="12">
    <source>
        <dbReference type="EMBL" id="NXX42327.1"/>
    </source>
</evidence>
<keyword evidence="6" id="KW-0804">Transcription</keyword>
<dbReference type="OrthoDB" id="5873264at2759"/>
<proteinExistence type="predicted"/>
<dbReference type="PRINTS" id="PR00398">
    <property type="entry name" value="STRDHORMONER"/>
</dbReference>
<keyword evidence="2" id="KW-0863">Zinc-finger</keyword>
<dbReference type="Gene3D" id="3.30.50.10">
    <property type="entry name" value="Erythroid Transcription Factor GATA-1, subunit A"/>
    <property type="match status" value="1"/>
</dbReference>
<evidence type="ECO:0000256" key="9">
    <source>
        <dbReference type="SAM" id="MobiDB-lite"/>
    </source>
</evidence>
<dbReference type="InterPro" id="IPR013088">
    <property type="entry name" value="Znf_NHR/GATA"/>
</dbReference>